<reference evidence="1 2" key="1">
    <citation type="submission" date="2012-11" db="EMBL/GenBank/DDBJ databases">
        <title>Whole genome sequence of Acidisphaera rubrifaciens HS-AP3.</title>
        <authorList>
            <person name="Azuma Y."/>
            <person name="Higashiura N."/>
            <person name="Hirakawa H."/>
            <person name="Matsushita K."/>
        </authorList>
    </citation>
    <scope>NUCLEOTIDE SEQUENCE [LARGE SCALE GENOMIC DNA]</scope>
    <source>
        <strain evidence="1 2">HS-AP3</strain>
    </source>
</reference>
<comment type="caution">
    <text evidence="1">The sequence shown here is derived from an EMBL/GenBank/DDBJ whole genome shotgun (WGS) entry which is preliminary data.</text>
</comment>
<dbReference type="EMBL" id="BANB01000012">
    <property type="protein sequence ID" value="GAN75875.1"/>
    <property type="molecule type" value="Genomic_DNA"/>
</dbReference>
<dbReference type="AlphaFoldDB" id="A0A0D6P290"/>
<evidence type="ECO:0000313" key="2">
    <source>
        <dbReference type="Proteomes" id="UP000032680"/>
    </source>
</evidence>
<dbReference type="RefSeq" id="WP_048859617.1">
    <property type="nucleotide sequence ID" value="NZ_BANB01000012.1"/>
</dbReference>
<dbReference type="Proteomes" id="UP000032680">
    <property type="component" value="Unassembled WGS sequence"/>
</dbReference>
<gene>
    <name evidence="1" type="ORF">Asru_0012_01</name>
</gene>
<organism evidence="1 2">
    <name type="scientific">Acidisphaera rubrifaciens HS-AP3</name>
    <dbReference type="NCBI Taxonomy" id="1231350"/>
    <lineage>
        <taxon>Bacteria</taxon>
        <taxon>Pseudomonadati</taxon>
        <taxon>Pseudomonadota</taxon>
        <taxon>Alphaproteobacteria</taxon>
        <taxon>Acetobacterales</taxon>
        <taxon>Acetobacteraceae</taxon>
        <taxon>Acidisphaera</taxon>
    </lineage>
</organism>
<dbReference type="OrthoDB" id="6689728at2"/>
<evidence type="ECO:0000313" key="1">
    <source>
        <dbReference type="EMBL" id="GAN75875.1"/>
    </source>
</evidence>
<protein>
    <submittedName>
        <fullName evidence="1">Uncharacterized protein</fullName>
    </submittedName>
</protein>
<accession>A0A0D6P290</accession>
<proteinExistence type="predicted"/>
<name>A0A0D6P290_9PROT</name>
<sequence>MGDTFIISGLREKRSSIAGRIMELRREAERLEADLFHIDAVLRLYDVEPADIPTKGRVPVRSSYFGRNEITRRIYDALRTQGAICAVDIAAQAMRDKGLDPAADRKLRTNFAQRFLTSLHDLRKAGRIERIGNGKGVRWRLVATVDDAATGG</sequence>
<keyword evidence="2" id="KW-1185">Reference proteome</keyword>